<organism evidence="2">
    <name type="scientific">Cladocopium goreaui</name>
    <dbReference type="NCBI Taxonomy" id="2562237"/>
    <lineage>
        <taxon>Eukaryota</taxon>
        <taxon>Sar</taxon>
        <taxon>Alveolata</taxon>
        <taxon>Dinophyceae</taxon>
        <taxon>Suessiales</taxon>
        <taxon>Symbiodiniaceae</taxon>
        <taxon>Cladocopium</taxon>
    </lineage>
</organism>
<evidence type="ECO:0000256" key="1">
    <source>
        <dbReference type="SAM" id="MobiDB-lite"/>
    </source>
</evidence>
<keyword evidence="4" id="KW-1185">Reference proteome</keyword>
<reference evidence="2" key="1">
    <citation type="submission" date="2022-10" db="EMBL/GenBank/DDBJ databases">
        <authorList>
            <person name="Chen Y."/>
            <person name="Dougan E. K."/>
            <person name="Chan C."/>
            <person name="Rhodes N."/>
            <person name="Thang M."/>
        </authorList>
    </citation>
    <scope>NUCLEOTIDE SEQUENCE</scope>
</reference>
<dbReference type="Proteomes" id="UP001152797">
    <property type="component" value="Unassembled WGS sequence"/>
</dbReference>
<dbReference type="EMBL" id="CAMXCT030000524">
    <property type="protein sequence ID" value="CAL4767260.1"/>
    <property type="molecule type" value="Genomic_DNA"/>
</dbReference>
<feature type="region of interest" description="Disordered" evidence="1">
    <location>
        <begin position="209"/>
        <end position="263"/>
    </location>
</feature>
<sequence length="263" mass="29580">MGQQSSNQISETRIKALEIQQLYQQLETSLAKPGRVLDVGDAYRQLLTWCKEIRRPNNEVLSGVLEVLSHEEGFPAWRRQALEEAYRIFYDEAADLALEELPKLPEPPTSEDIGFRPLSEELLNGQAVQQEIYEGSFTDSSLLFRRRWDYEIHRIQQTGVTPSGRKIVAKVAMSRYFDAAGEVAGKAIQALLPVKECCSAREDARAAKGPFLLPKGARGQRSGPSEASQEGRPKPVPKMEPLHFDDHDVVKPRARLSFPQPRG</sequence>
<reference evidence="3 4" key="2">
    <citation type="submission" date="2024-05" db="EMBL/GenBank/DDBJ databases">
        <authorList>
            <person name="Chen Y."/>
            <person name="Shah S."/>
            <person name="Dougan E. K."/>
            <person name="Thang M."/>
            <person name="Chan C."/>
        </authorList>
    </citation>
    <scope>NUCLEOTIDE SEQUENCE [LARGE SCALE GENOMIC DNA]</scope>
</reference>
<evidence type="ECO:0000313" key="4">
    <source>
        <dbReference type="Proteomes" id="UP001152797"/>
    </source>
</evidence>
<gene>
    <name evidence="2" type="ORF">C1SCF055_LOCUS7865</name>
</gene>
<evidence type="ECO:0000313" key="2">
    <source>
        <dbReference type="EMBL" id="CAI3979948.1"/>
    </source>
</evidence>
<protein>
    <submittedName>
        <fullName evidence="2">Uncharacterized protein</fullName>
    </submittedName>
</protein>
<accession>A0A9P1BV47</accession>
<name>A0A9P1BV47_9DINO</name>
<proteinExistence type="predicted"/>
<dbReference type="OrthoDB" id="407041at2759"/>
<evidence type="ECO:0000313" key="3">
    <source>
        <dbReference type="EMBL" id="CAL4767260.1"/>
    </source>
</evidence>
<dbReference type="EMBL" id="CAMXCT020000524">
    <property type="protein sequence ID" value="CAL1133323.1"/>
    <property type="molecule type" value="Genomic_DNA"/>
</dbReference>
<dbReference type="EMBL" id="CAMXCT010000524">
    <property type="protein sequence ID" value="CAI3979948.1"/>
    <property type="molecule type" value="Genomic_DNA"/>
</dbReference>
<comment type="caution">
    <text evidence="2">The sequence shown here is derived from an EMBL/GenBank/DDBJ whole genome shotgun (WGS) entry which is preliminary data.</text>
</comment>
<feature type="compositionally biased region" description="Basic and acidic residues" evidence="1">
    <location>
        <begin position="240"/>
        <end position="251"/>
    </location>
</feature>
<dbReference type="AlphaFoldDB" id="A0A9P1BV47"/>